<keyword evidence="13" id="KW-1185">Reference proteome</keyword>
<evidence type="ECO:0000256" key="1">
    <source>
        <dbReference type="ARBA" id="ARBA00004141"/>
    </source>
</evidence>
<organism evidence="12 13">
    <name type="scientific">Iris pallida</name>
    <name type="common">Sweet iris</name>
    <dbReference type="NCBI Taxonomy" id="29817"/>
    <lineage>
        <taxon>Eukaryota</taxon>
        <taxon>Viridiplantae</taxon>
        <taxon>Streptophyta</taxon>
        <taxon>Embryophyta</taxon>
        <taxon>Tracheophyta</taxon>
        <taxon>Spermatophyta</taxon>
        <taxon>Magnoliopsida</taxon>
        <taxon>Liliopsida</taxon>
        <taxon>Asparagales</taxon>
        <taxon>Iridaceae</taxon>
        <taxon>Iridoideae</taxon>
        <taxon>Irideae</taxon>
        <taxon>Iris</taxon>
    </lineage>
</organism>
<dbReference type="PANTHER" id="PTHR48042:SF19">
    <property type="entry name" value="OS09G0472100 PROTEIN"/>
    <property type="match status" value="1"/>
</dbReference>
<evidence type="ECO:0000256" key="4">
    <source>
        <dbReference type="ARBA" id="ARBA00022692"/>
    </source>
</evidence>
<dbReference type="GO" id="GO:0016020">
    <property type="term" value="C:membrane"/>
    <property type="evidence" value="ECO:0007669"/>
    <property type="project" value="UniProtKB-SubCell"/>
</dbReference>
<dbReference type="Proteomes" id="UP001140949">
    <property type="component" value="Unassembled WGS sequence"/>
</dbReference>
<accession>A0AAX6DJI3</accession>
<keyword evidence="3" id="KW-0813">Transport</keyword>
<feature type="domain" description="ABC transporter" evidence="9">
    <location>
        <begin position="4"/>
        <end position="79"/>
    </location>
</feature>
<comment type="caution">
    <text evidence="12">The sequence shown here is derived from an EMBL/GenBank/DDBJ whole genome shotgun (WGS) entry which is preliminary data.</text>
</comment>
<evidence type="ECO:0000259" key="9">
    <source>
        <dbReference type="Pfam" id="PF00005"/>
    </source>
</evidence>
<dbReference type="Pfam" id="PF00005">
    <property type="entry name" value="ABC_tran"/>
    <property type="match status" value="1"/>
</dbReference>
<evidence type="ECO:0000256" key="3">
    <source>
        <dbReference type="ARBA" id="ARBA00022448"/>
    </source>
</evidence>
<dbReference type="EMBL" id="JANAVB010044218">
    <property type="protein sequence ID" value="KAJ6791906.1"/>
    <property type="molecule type" value="Genomic_DNA"/>
</dbReference>
<evidence type="ECO:0000256" key="2">
    <source>
        <dbReference type="ARBA" id="ARBA00005814"/>
    </source>
</evidence>
<feature type="transmembrane region" description="Helical" evidence="8">
    <location>
        <begin position="245"/>
        <end position="266"/>
    </location>
</feature>
<evidence type="ECO:0000256" key="6">
    <source>
        <dbReference type="ARBA" id="ARBA00023136"/>
    </source>
</evidence>
<protein>
    <submittedName>
        <fullName evidence="12">ABC transporter G family member 11-like</fullName>
    </submittedName>
</protein>
<evidence type="ECO:0000256" key="8">
    <source>
        <dbReference type="SAM" id="Phobius"/>
    </source>
</evidence>
<feature type="domain" description="ABC-2 type transporter transmembrane" evidence="10">
    <location>
        <begin position="229"/>
        <end position="342"/>
    </location>
</feature>
<reference evidence="12" key="2">
    <citation type="submission" date="2023-04" db="EMBL/GenBank/DDBJ databases">
        <authorList>
            <person name="Bruccoleri R.E."/>
            <person name="Oakeley E.J."/>
            <person name="Faust A.-M."/>
            <person name="Dessus-Babus S."/>
            <person name="Altorfer M."/>
            <person name="Burckhardt D."/>
            <person name="Oertli M."/>
            <person name="Naumann U."/>
            <person name="Petersen F."/>
            <person name="Wong J."/>
        </authorList>
    </citation>
    <scope>NUCLEOTIDE SEQUENCE</scope>
    <source>
        <strain evidence="12">GSM-AAB239-AS_SAM_17_03QT</strain>
        <tissue evidence="12">Leaf</tissue>
    </source>
</reference>
<dbReference type="AlphaFoldDB" id="A0AAX6DJI3"/>
<keyword evidence="5 8" id="KW-1133">Transmembrane helix</keyword>
<comment type="similarity">
    <text evidence="2">Belongs to the ABC transporter superfamily. ABCG family. Eye pigment precursor importer (TC 3.A.1.204) subfamily.</text>
</comment>
<dbReference type="InterPro" id="IPR027417">
    <property type="entry name" value="P-loop_NTPase"/>
</dbReference>
<dbReference type="Pfam" id="PF19055">
    <property type="entry name" value="ABC2_membrane_7"/>
    <property type="match status" value="1"/>
</dbReference>
<feature type="transmembrane region" description="Helical" evidence="8">
    <location>
        <begin position="286"/>
        <end position="304"/>
    </location>
</feature>
<dbReference type="GO" id="GO:0016887">
    <property type="term" value="F:ATP hydrolysis activity"/>
    <property type="evidence" value="ECO:0007669"/>
    <property type="project" value="InterPro"/>
</dbReference>
<evidence type="ECO:0000256" key="7">
    <source>
        <dbReference type="SAM" id="MobiDB-lite"/>
    </source>
</evidence>
<dbReference type="InterPro" id="IPR052215">
    <property type="entry name" value="Plant_ABCG"/>
</dbReference>
<keyword evidence="4 8" id="KW-0812">Transmembrane</keyword>
<dbReference type="InterPro" id="IPR043926">
    <property type="entry name" value="ABCG_dom"/>
</dbReference>
<comment type="subcellular location">
    <subcellularLocation>
        <location evidence="1">Membrane</location>
        <topology evidence="1">Multi-pass membrane protein</topology>
    </subcellularLocation>
</comment>
<dbReference type="GO" id="GO:0005524">
    <property type="term" value="F:ATP binding"/>
    <property type="evidence" value="ECO:0007669"/>
    <property type="project" value="InterPro"/>
</dbReference>
<dbReference type="InterPro" id="IPR013525">
    <property type="entry name" value="ABC2_TM"/>
</dbReference>
<dbReference type="GO" id="GO:0140359">
    <property type="term" value="F:ABC-type transporter activity"/>
    <property type="evidence" value="ECO:0007669"/>
    <property type="project" value="InterPro"/>
</dbReference>
<proteinExistence type="inferred from homology"/>
<evidence type="ECO:0000259" key="11">
    <source>
        <dbReference type="Pfam" id="PF19055"/>
    </source>
</evidence>
<keyword evidence="6 8" id="KW-0472">Membrane</keyword>
<evidence type="ECO:0000256" key="5">
    <source>
        <dbReference type="ARBA" id="ARBA00022989"/>
    </source>
</evidence>
<dbReference type="InterPro" id="IPR003439">
    <property type="entry name" value="ABC_transporter-like_ATP-bd"/>
</dbReference>
<dbReference type="SUPFAM" id="SSF52540">
    <property type="entry name" value="P-loop containing nucleoside triphosphate hydrolases"/>
    <property type="match status" value="1"/>
</dbReference>
<dbReference type="Gene3D" id="3.40.50.300">
    <property type="entry name" value="P-loop containing nucleotide triphosphate hydrolases"/>
    <property type="match status" value="1"/>
</dbReference>
<evidence type="ECO:0000313" key="13">
    <source>
        <dbReference type="Proteomes" id="UP001140949"/>
    </source>
</evidence>
<gene>
    <name evidence="12" type="ORF">M6B38_241900</name>
</gene>
<feature type="compositionally biased region" description="Basic residues" evidence="7">
    <location>
        <begin position="391"/>
        <end position="404"/>
    </location>
</feature>
<name>A0AAX6DJI3_IRIPA</name>
<sequence length="526" mass="58377">MTTLTVREAVYYSAELQLPPSLSGPDKRSRAEDTIREMGLLAAGDTRIGRVSGGQRRRVSVCVEMLTRPRLLFLDEPTSGLDSAASYHVLGRIARLACREAMTVVASVHQPSGEMLDMFHSLFLLAYGKTVYFGPTSLANEFFALNGFPCPSLTNPSDHYLRTINKDFDQDVEEGLQAMPTSVAKAIETLVDSYKSSILSQQVMHRIAEIHEKGGGLVKKGSRASFTVQCLVLTRRSFVNMYRDAGYYWLRLVIYIALGICLGTMFHDLGHSHSYGSIQDRGSMLMFVSGFLTFMAIGGFPSFVEDMKIFARERLNGHYGVTPFVIGNTLSSAPYLALVSVVPGSHSLLHSRPQGLVPTLRLLHPRALHQPAAGGEPDDDRGERGAAQLPHGHHRRRRDPGRHAAQRRLLPAAQRHPEAGLAVPVLLRLAPQVRQPGAVQERVHGTDFLRRSPLRRRRAGRLYYRKWRGDTERRVANGDGPFQVDRFGRSLWDGGRVQAAVSGDCEDGREIEACTKEVMVKAPKQQ</sequence>
<dbReference type="PANTHER" id="PTHR48042">
    <property type="entry name" value="ABC TRANSPORTER G FAMILY MEMBER 11"/>
    <property type="match status" value="1"/>
</dbReference>
<dbReference type="Pfam" id="PF01061">
    <property type="entry name" value="ABC2_membrane"/>
    <property type="match status" value="1"/>
</dbReference>
<evidence type="ECO:0000259" key="10">
    <source>
        <dbReference type="Pfam" id="PF01061"/>
    </source>
</evidence>
<evidence type="ECO:0000313" key="12">
    <source>
        <dbReference type="EMBL" id="KAJ6791906.1"/>
    </source>
</evidence>
<reference evidence="12" key="1">
    <citation type="journal article" date="2023" name="GigaByte">
        <title>Genome assembly of the bearded iris, Iris pallida Lam.</title>
        <authorList>
            <person name="Bruccoleri R.E."/>
            <person name="Oakeley E.J."/>
            <person name="Faust A.M.E."/>
            <person name="Altorfer M."/>
            <person name="Dessus-Babus S."/>
            <person name="Burckhardt D."/>
            <person name="Oertli M."/>
            <person name="Naumann U."/>
            <person name="Petersen F."/>
            <person name="Wong J."/>
        </authorList>
    </citation>
    <scope>NUCLEOTIDE SEQUENCE</scope>
    <source>
        <strain evidence="12">GSM-AAB239-AS_SAM_17_03QT</strain>
    </source>
</reference>
<feature type="region of interest" description="Disordered" evidence="7">
    <location>
        <begin position="369"/>
        <end position="404"/>
    </location>
</feature>
<feature type="domain" description="ABC transporter family G" evidence="11">
    <location>
        <begin position="109"/>
        <end position="164"/>
    </location>
</feature>